<dbReference type="InterPro" id="IPR002110">
    <property type="entry name" value="Ankyrin_rpt"/>
</dbReference>
<feature type="repeat" description="ANK" evidence="1">
    <location>
        <begin position="340"/>
        <end position="372"/>
    </location>
</feature>
<evidence type="ECO:0000313" key="3">
    <source>
        <dbReference type="EMBL" id="ROT65870.1"/>
    </source>
</evidence>
<dbReference type="GO" id="GO:0019887">
    <property type="term" value="F:protein kinase regulator activity"/>
    <property type="evidence" value="ECO:0007669"/>
    <property type="project" value="TreeGrafter"/>
</dbReference>
<keyword evidence="1" id="KW-0040">ANK repeat</keyword>
<accession>A0A423SNR6</accession>
<feature type="region of interest" description="Disordered" evidence="2">
    <location>
        <begin position="129"/>
        <end position="231"/>
    </location>
</feature>
<dbReference type="OrthoDB" id="6084525at2759"/>
<dbReference type="PROSITE" id="PS50297">
    <property type="entry name" value="ANK_REP_REGION"/>
    <property type="match status" value="1"/>
</dbReference>
<dbReference type="SMART" id="SM00248">
    <property type="entry name" value="ANK"/>
    <property type="match status" value="1"/>
</dbReference>
<feature type="compositionally biased region" description="Basic and acidic residues" evidence="2">
    <location>
        <begin position="32"/>
        <end position="48"/>
    </location>
</feature>
<evidence type="ECO:0000256" key="2">
    <source>
        <dbReference type="SAM" id="MobiDB-lite"/>
    </source>
</evidence>
<comment type="caution">
    <text evidence="3">The sequence shown here is derived from an EMBL/GenBank/DDBJ whole genome shotgun (WGS) entry which is preliminary data.</text>
</comment>
<name>A0A423SNR6_PENVA</name>
<dbReference type="SUPFAM" id="SSF48403">
    <property type="entry name" value="Ankyrin repeat"/>
    <property type="match status" value="1"/>
</dbReference>
<feature type="compositionally biased region" description="Basic and acidic residues" evidence="2">
    <location>
        <begin position="87"/>
        <end position="99"/>
    </location>
</feature>
<keyword evidence="4" id="KW-1185">Reference proteome</keyword>
<feature type="compositionally biased region" description="Basic and acidic residues" evidence="2">
    <location>
        <begin position="212"/>
        <end position="226"/>
    </location>
</feature>
<dbReference type="PROSITE" id="PS50088">
    <property type="entry name" value="ANK_REPEAT"/>
    <property type="match status" value="1"/>
</dbReference>
<dbReference type="InterPro" id="IPR036770">
    <property type="entry name" value="Ankyrin_rpt-contain_sf"/>
</dbReference>
<dbReference type="EMBL" id="QCYY01003021">
    <property type="protein sequence ID" value="ROT65870.1"/>
    <property type="molecule type" value="Genomic_DNA"/>
</dbReference>
<protein>
    <submittedName>
        <fullName evidence="3">Uncharacterized protein</fullName>
    </submittedName>
</protein>
<dbReference type="PANTHER" id="PTHR24116">
    <property type="entry name" value="KINASE D-INTERACTING SUBSTRATE OF 220 KDA"/>
    <property type="match status" value="1"/>
</dbReference>
<gene>
    <name evidence="3" type="ORF">C7M84_016148</name>
</gene>
<dbReference type="Pfam" id="PF12796">
    <property type="entry name" value="Ank_2"/>
    <property type="match status" value="1"/>
</dbReference>
<dbReference type="Gene3D" id="1.25.40.20">
    <property type="entry name" value="Ankyrin repeat-containing domain"/>
    <property type="match status" value="1"/>
</dbReference>
<feature type="compositionally biased region" description="Basic and acidic residues" evidence="2">
    <location>
        <begin position="129"/>
        <end position="154"/>
    </location>
</feature>
<sequence length="383" mass="41502">MSFHGERAQACCDLRGHDAPPPCPPPQLGTDPEGKPRDGTRRAGEHQPHTLTRRSHSWSYTSPGGRERSPQSSPGCGRGETLAIAEGHCKQHSPTDRPMFHTLTGSDCSRRGTVNDAVNYHIPAYSLDESDRASSQEIGRSDEALSSIEPRDVCECPLHSPETGAAAGMGGHQPQGKESEEERQAGRGDAALSPSVLDQVSATGQYPSIGDPDAHSHTYAHPDHGHPNPRYIKNRRYGQVTPPYRLNDSDEEHLALEEPPQRPLPPLRRLSDLRSLTLTLGLQIHGSILNLAADKSRKQSDQMVSLSFKSLESYISEDNLSGLQSFLASRSVVIDDKDENGSTALILAASKGKPEFCKELLLHGADVNAEDNDQWSALITAGG</sequence>
<feature type="compositionally biased region" description="Polar residues" evidence="2">
    <location>
        <begin position="196"/>
        <end position="206"/>
    </location>
</feature>
<dbReference type="GO" id="GO:0030165">
    <property type="term" value="F:PDZ domain binding"/>
    <property type="evidence" value="ECO:0007669"/>
    <property type="project" value="TreeGrafter"/>
</dbReference>
<evidence type="ECO:0000313" key="4">
    <source>
        <dbReference type="Proteomes" id="UP000283509"/>
    </source>
</evidence>
<reference evidence="3 4" key="1">
    <citation type="submission" date="2018-04" db="EMBL/GenBank/DDBJ databases">
        <authorList>
            <person name="Zhang X."/>
            <person name="Yuan J."/>
            <person name="Li F."/>
            <person name="Xiang J."/>
        </authorList>
    </citation>
    <scope>NUCLEOTIDE SEQUENCE [LARGE SCALE GENOMIC DNA]</scope>
    <source>
        <tissue evidence="3">Muscle</tissue>
    </source>
</reference>
<reference evidence="3 4" key="2">
    <citation type="submission" date="2019-01" db="EMBL/GenBank/DDBJ databases">
        <title>The decoding of complex shrimp genome reveals the adaptation for benthos swimmer, frequently molting mechanism and breeding impact on genome.</title>
        <authorList>
            <person name="Sun Y."/>
            <person name="Gao Y."/>
            <person name="Yu Y."/>
        </authorList>
    </citation>
    <scope>NUCLEOTIDE SEQUENCE [LARGE SCALE GENOMIC DNA]</scope>
    <source>
        <tissue evidence="3">Muscle</tissue>
    </source>
</reference>
<dbReference type="AlphaFoldDB" id="A0A423SNR6"/>
<dbReference type="Proteomes" id="UP000283509">
    <property type="component" value="Unassembled WGS sequence"/>
</dbReference>
<organism evidence="3 4">
    <name type="scientific">Penaeus vannamei</name>
    <name type="common">Whiteleg shrimp</name>
    <name type="synonym">Litopenaeus vannamei</name>
    <dbReference type="NCBI Taxonomy" id="6689"/>
    <lineage>
        <taxon>Eukaryota</taxon>
        <taxon>Metazoa</taxon>
        <taxon>Ecdysozoa</taxon>
        <taxon>Arthropoda</taxon>
        <taxon>Crustacea</taxon>
        <taxon>Multicrustacea</taxon>
        <taxon>Malacostraca</taxon>
        <taxon>Eumalacostraca</taxon>
        <taxon>Eucarida</taxon>
        <taxon>Decapoda</taxon>
        <taxon>Dendrobranchiata</taxon>
        <taxon>Penaeoidea</taxon>
        <taxon>Penaeidae</taxon>
        <taxon>Penaeus</taxon>
    </lineage>
</organism>
<dbReference type="PANTHER" id="PTHR24116:SF0">
    <property type="entry name" value="KINASE D-INTERACTING SUBSTRATE OF 220 KDA"/>
    <property type="match status" value="1"/>
</dbReference>
<feature type="region of interest" description="Disordered" evidence="2">
    <location>
        <begin position="1"/>
        <end position="112"/>
    </location>
</feature>
<dbReference type="InterPro" id="IPR052771">
    <property type="entry name" value="Neurotrophin_sig_adaptor"/>
</dbReference>
<feature type="compositionally biased region" description="Basic and acidic residues" evidence="2">
    <location>
        <begin position="175"/>
        <end position="186"/>
    </location>
</feature>
<proteinExistence type="predicted"/>
<evidence type="ECO:0000256" key="1">
    <source>
        <dbReference type="PROSITE-ProRule" id="PRU00023"/>
    </source>
</evidence>